<dbReference type="Pfam" id="PF12265">
    <property type="entry name" value="CAF1C_H4-bd"/>
    <property type="match status" value="1"/>
</dbReference>
<feature type="region of interest" description="Disordered" evidence="4">
    <location>
        <begin position="154"/>
        <end position="183"/>
    </location>
</feature>
<protein>
    <recommendedName>
        <fullName evidence="3">Glutamate-rich WD repeat-containing protein 1</fullName>
    </recommendedName>
</protein>
<proteinExistence type="predicted"/>
<dbReference type="Gene3D" id="2.130.10.10">
    <property type="entry name" value="YVTN repeat-like/Quinoprotein amine dehydrogenase"/>
    <property type="match status" value="1"/>
</dbReference>
<dbReference type="InterPro" id="IPR020472">
    <property type="entry name" value="WD40_PAC1"/>
</dbReference>
<dbReference type="PRINTS" id="PR00320">
    <property type="entry name" value="GPROTEINBRPT"/>
</dbReference>
<dbReference type="InterPro" id="IPR001680">
    <property type="entry name" value="WD40_rpt"/>
</dbReference>
<feature type="region of interest" description="Disordered" evidence="4">
    <location>
        <begin position="1"/>
        <end position="32"/>
    </location>
</feature>
<dbReference type="InterPro" id="IPR015943">
    <property type="entry name" value="WD40/YVTN_repeat-like_dom_sf"/>
</dbReference>
<dbReference type="Pfam" id="PF00400">
    <property type="entry name" value="WD40"/>
    <property type="match status" value="3"/>
</dbReference>
<keyword evidence="1" id="KW-0853">WD repeat</keyword>
<feature type="compositionally biased region" description="Basic and acidic residues" evidence="4">
    <location>
        <begin position="17"/>
        <end position="32"/>
    </location>
</feature>
<accession>A0A9Q8SGF0</accession>
<dbReference type="AlphaFoldDB" id="A0A9Q8SGF0"/>
<dbReference type="EMBL" id="CP019474">
    <property type="protein sequence ID" value="UQC76921.1"/>
    <property type="molecule type" value="Genomic_DNA"/>
</dbReference>
<dbReference type="Proteomes" id="UP000830671">
    <property type="component" value="Chromosome 2"/>
</dbReference>
<evidence type="ECO:0000256" key="2">
    <source>
        <dbReference type="ARBA" id="ARBA00022737"/>
    </source>
</evidence>
<keyword evidence="2" id="KW-0677">Repeat</keyword>
<dbReference type="RefSeq" id="XP_049138562.1">
    <property type="nucleotide sequence ID" value="XM_049281419.1"/>
</dbReference>
<feature type="domain" description="Histone-binding protein RBBP4-like N-terminal" evidence="5">
    <location>
        <begin position="92"/>
        <end position="155"/>
    </location>
</feature>
<dbReference type="SUPFAM" id="SSF50978">
    <property type="entry name" value="WD40 repeat-like"/>
    <property type="match status" value="1"/>
</dbReference>
<keyword evidence="7" id="KW-1185">Reference proteome</keyword>
<evidence type="ECO:0000256" key="3">
    <source>
        <dbReference type="ARBA" id="ARBA00040876"/>
    </source>
</evidence>
<feature type="compositionally biased region" description="Acidic residues" evidence="4">
    <location>
        <begin position="161"/>
        <end position="178"/>
    </location>
</feature>
<dbReference type="InterPro" id="IPR051972">
    <property type="entry name" value="Glutamate-rich_WD_repeat"/>
</dbReference>
<name>A0A9Q8SGF0_9PEZI</name>
<dbReference type="InterPro" id="IPR022052">
    <property type="entry name" value="Histone-bd_RBBP4-like_N"/>
</dbReference>
<gene>
    <name evidence="6" type="ORF">CLUP02_02387</name>
</gene>
<dbReference type="GeneID" id="73336429"/>
<dbReference type="InterPro" id="IPR036322">
    <property type="entry name" value="WD40_repeat_dom_sf"/>
</dbReference>
<sequence length="720" mass="78782">MSKRSADVEMGDAPLKGGDRPEGMEIDEKAPDMGEFEDEFEDEFEEDEIMEAGVDGRPDAEREAEEREAAVDQGTFIVGRNKLEAGQTLAPDVSTYEMLHNLSTPWPCLSFDILRDSLGDNRKVYPATMYTVAGTQAENARAGENQLMVMKFSGLSRTEKDDEESDDDDEDGDEDAEPILEHKAIPLNSTTNRIRAHQIPSQDASRPPTTLTATMTESSNVFIHDITPHIYSFDNPGTVISAQQNKPVSTIRAHKAEGYALDWSPLVPSGKLLTGDNDGLIYVTTRTDGGGFVTDTRPFQGHTSSVEEIQWSPSEQSVFSSASSDGTIRVWDVRSKSRKPALSMHVSNHDVNVMSWSPLTTHLLASGADDGEFAVWDLRQWKQSSTSAADKPSPIASFNYHKEQVTSIEWHPTDDSIIAVAAGDNTVTLWDLAVELDDEESKDTGGVKDVPPQLLFVHYLSNVKELHWHPQITGSLMATGDETLHGLGAHTDEEPIGMTRLSQGSSISGIILDSGYEIEGLFGDPHSTIEKRVKGARPSVSGINKDDHFVLFNMRYLASLALLCHLAHGAPSTPAEHSARTAAVFEVDRFFAGSLPPSTRNFVIFSVQPTPGADFANCTINTDTGPKVPTVDKVVCTDVNSITWSLEPMGTGMHFSVWWAFTSHASLLGGIHLDESYFKDTTLADGSKSQSYVGPHKFTLETTMVMNNPGGKRKMEESVE</sequence>
<dbReference type="SMART" id="SM00320">
    <property type="entry name" value="WD40"/>
    <property type="match status" value="4"/>
</dbReference>
<evidence type="ECO:0000313" key="7">
    <source>
        <dbReference type="Proteomes" id="UP000830671"/>
    </source>
</evidence>
<dbReference type="GO" id="GO:0005730">
    <property type="term" value="C:nucleolus"/>
    <property type="evidence" value="ECO:0007669"/>
    <property type="project" value="TreeGrafter"/>
</dbReference>
<evidence type="ECO:0000313" key="6">
    <source>
        <dbReference type="EMBL" id="UQC76921.1"/>
    </source>
</evidence>
<evidence type="ECO:0000256" key="1">
    <source>
        <dbReference type="ARBA" id="ARBA00022574"/>
    </source>
</evidence>
<reference evidence="6" key="1">
    <citation type="journal article" date="2021" name="Mol. Plant Microbe Interact.">
        <title>Complete Genome Sequence of the Plant-Pathogenic Fungus Colletotrichum lupini.</title>
        <authorList>
            <person name="Baroncelli R."/>
            <person name="Pensec F."/>
            <person name="Da Lio D."/>
            <person name="Boufleur T."/>
            <person name="Vicente I."/>
            <person name="Sarrocco S."/>
            <person name="Picot A."/>
            <person name="Baraldi E."/>
            <person name="Sukno S."/>
            <person name="Thon M."/>
            <person name="Le Floch G."/>
        </authorList>
    </citation>
    <scope>NUCLEOTIDE SEQUENCE</scope>
    <source>
        <strain evidence="6">IMI 504893</strain>
    </source>
</reference>
<dbReference type="KEGG" id="clup:CLUP02_02387"/>
<dbReference type="PANTHER" id="PTHR45903">
    <property type="entry name" value="GLUTAMATE-RICH WD REPEAT-CONTAINING PROTEIN 1"/>
    <property type="match status" value="1"/>
</dbReference>
<dbReference type="GO" id="GO:0042254">
    <property type="term" value="P:ribosome biogenesis"/>
    <property type="evidence" value="ECO:0007669"/>
    <property type="project" value="TreeGrafter"/>
</dbReference>
<dbReference type="PANTHER" id="PTHR45903:SF1">
    <property type="entry name" value="GLUTAMATE-RICH WD REPEAT-CONTAINING PROTEIN 1"/>
    <property type="match status" value="1"/>
</dbReference>
<evidence type="ECO:0000256" key="4">
    <source>
        <dbReference type="SAM" id="MobiDB-lite"/>
    </source>
</evidence>
<evidence type="ECO:0000259" key="5">
    <source>
        <dbReference type="Pfam" id="PF12265"/>
    </source>
</evidence>
<organism evidence="6 7">
    <name type="scientific">Colletotrichum lupini</name>
    <dbReference type="NCBI Taxonomy" id="145971"/>
    <lineage>
        <taxon>Eukaryota</taxon>
        <taxon>Fungi</taxon>
        <taxon>Dikarya</taxon>
        <taxon>Ascomycota</taxon>
        <taxon>Pezizomycotina</taxon>
        <taxon>Sordariomycetes</taxon>
        <taxon>Hypocreomycetidae</taxon>
        <taxon>Glomerellales</taxon>
        <taxon>Glomerellaceae</taxon>
        <taxon>Colletotrichum</taxon>
        <taxon>Colletotrichum acutatum species complex</taxon>
    </lineage>
</organism>